<protein>
    <submittedName>
        <fullName evidence="1">Uncharacterized protein</fullName>
    </submittedName>
</protein>
<gene>
    <name evidence="1" type="ORF">BJ212DRAFT_1337376</name>
</gene>
<name>A0A9P7JGG1_9AGAM</name>
<sequence length="91" mass="10262">MDEYSVASFICKNDRAFITTMGFDVETFTLILISDFAKQTPFLVSNIDLLMPGQAARCAMDMQLSVESWGMVPTSQFGRDCMHCQHRRSGI</sequence>
<organism evidence="1 2">
    <name type="scientific">Suillus subaureus</name>
    <dbReference type="NCBI Taxonomy" id="48587"/>
    <lineage>
        <taxon>Eukaryota</taxon>
        <taxon>Fungi</taxon>
        <taxon>Dikarya</taxon>
        <taxon>Basidiomycota</taxon>
        <taxon>Agaricomycotina</taxon>
        <taxon>Agaricomycetes</taxon>
        <taxon>Agaricomycetidae</taxon>
        <taxon>Boletales</taxon>
        <taxon>Suillineae</taxon>
        <taxon>Suillaceae</taxon>
        <taxon>Suillus</taxon>
    </lineage>
</organism>
<proteinExistence type="predicted"/>
<comment type="caution">
    <text evidence="1">The sequence shown here is derived from an EMBL/GenBank/DDBJ whole genome shotgun (WGS) entry which is preliminary data.</text>
</comment>
<dbReference type="RefSeq" id="XP_041196163.1">
    <property type="nucleotide sequence ID" value="XM_041334973.1"/>
</dbReference>
<feature type="non-terminal residue" evidence="1">
    <location>
        <position position="91"/>
    </location>
</feature>
<keyword evidence="2" id="KW-1185">Reference proteome</keyword>
<accession>A0A9P7JGG1</accession>
<evidence type="ECO:0000313" key="2">
    <source>
        <dbReference type="Proteomes" id="UP000807769"/>
    </source>
</evidence>
<evidence type="ECO:0000313" key="1">
    <source>
        <dbReference type="EMBL" id="KAG1821096.1"/>
    </source>
</evidence>
<dbReference type="AlphaFoldDB" id="A0A9P7JGG1"/>
<dbReference type="GeneID" id="64628990"/>
<reference evidence="1" key="1">
    <citation type="journal article" date="2020" name="New Phytol.">
        <title>Comparative genomics reveals dynamic genome evolution in host specialist ectomycorrhizal fungi.</title>
        <authorList>
            <person name="Lofgren L.A."/>
            <person name="Nguyen N.H."/>
            <person name="Vilgalys R."/>
            <person name="Ruytinx J."/>
            <person name="Liao H.L."/>
            <person name="Branco S."/>
            <person name="Kuo A."/>
            <person name="LaButti K."/>
            <person name="Lipzen A."/>
            <person name="Andreopoulos W."/>
            <person name="Pangilinan J."/>
            <person name="Riley R."/>
            <person name="Hundley H."/>
            <person name="Na H."/>
            <person name="Barry K."/>
            <person name="Grigoriev I.V."/>
            <person name="Stajich J.E."/>
            <person name="Kennedy P.G."/>
        </authorList>
    </citation>
    <scope>NUCLEOTIDE SEQUENCE</scope>
    <source>
        <strain evidence="1">MN1</strain>
    </source>
</reference>
<dbReference type="OrthoDB" id="78198at2759"/>
<dbReference type="Proteomes" id="UP000807769">
    <property type="component" value="Unassembled WGS sequence"/>
</dbReference>
<dbReference type="EMBL" id="JABBWG010000007">
    <property type="protein sequence ID" value="KAG1821096.1"/>
    <property type="molecule type" value="Genomic_DNA"/>
</dbReference>